<dbReference type="EMBL" id="FNVO01000001">
    <property type="protein sequence ID" value="SEF44152.1"/>
    <property type="molecule type" value="Genomic_DNA"/>
</dbReference>
<evidence type="ECO:0000313" key="2">
    <source>
        <dbReference type="Proteomes" id="UP000236723"/>
    </source>
</evidence>
<proteinExistence type="predicted"/>
<protein>
    <submittedName>
        <fullName evidence="1">Uncharacterized protein</fullName>
    </submittedName>
</protein>
<organism evidence="1 2">
    <name type="scientific">Thermomonospora echinospora</name>
    <dbReference type="NCBI Taxonomy" id="1992"/>
    <lineage>
        <taxon>Bacteria</taxon>
        <taxon>Bacillati</taxon>
        <taxon>Actinomycetota</taxon>
        <taxon>Actinomycetes</taxon>
        <taxon>Streptosporangiales</taxon>
        <taxon>Thermomonosporaceae</taxon>
        <taxon>Thermomonospora</taxon>
    </lineage>
</organism>
<accession>A0A1H5S0L9</accession>
<gene>
    <name evidence="1" type="ORF">SAMN04489712_10132</name>
</gene>
<dbReference type="Proteomes" id="UP000236723">
    <property type="component" value="Unassembled WGS sequence"/>
</dbReference>
<sequence length="40" mass="4616">MWKLPVRESNWTYDMDSHKMWNGVLKSPPVGDGTLDVVEP</sequence>
<dbReference type="AlphaFoldDB" id="A0A1H5S0L9"/>
<name>A0A1H5S0L9_9ACTN</name>
<evidence type="ECO:0000313" key="1">
    <source>
        <dbReference type="EMBL" id="SEF44152.1"/>
    </source>
</evidence>
<keyword evidence="2" id="KW-1185">Reference proteome</keyword>
<reference evidence="2" key="1">
    <citation type="submission" date="2016-10" db="EMBL/GenBank/DDBJ databases">
        <authorList>
            <person name="Varghese N."/>
            <person name="Submissions S."/>
        </authorList>
    </citation>
    <scope>NUCLEOTIDE SEQUENCE [LARGE SCALE GENOMIC DNA]</scope>
    <source>
        <strain evidence="2">DSM 43163</strain>
    </source>
</reference>